<organism evidence="13 14">
    <name type="scientific">Simkania negevensis</name>
    <dbReference type="NCBI Taxonomy" id="83561"/>
    <lineage>
        <taxon>Bacteria</taxon>
        <taxon>Pseudomonadati</taxon>
        <taxon>Chlamydiota</taxon>
        <taxon>Chlamydiia</taxon>
        <taxon>Parachlamydiales</taxon>
        <taxon>Simkaniaceae</taxon>
        <taxon>Simkania</taxon>
    </lineage>
</organism>
<evidence type="ECO:0000256" key="7">
    <source>
        <dbReference type="ARBA" id="ARBA00031282"/>
    </source>
</evidence>
<dbReference type="Gene3D" id="2.60.120.330">
    <property type="entry name" value="B-lactam Antibiotic, Isopenicillin N Synthase, Chain"/>
    <property type="match status" value="1"/>
</dbReference>
<evidence type="ECO:0000313" key="13">
    <source>
        <dbReference type="EMBL" id="MBN4066603.1"/>
    </source>
</evidence>
<evidence type="ECO:0000256" key="6">
    <source>
        <dbReference type="ARBA" id="ARBA00031011"/>
    </source>
</evidence>
<evidence type="ECO:0000256" key="2">
    <source>
        <dbReference type="ARBA" id="ARBA00012293"/>
    </source>
</evidence>
<dbReference type="EC" id="1.13.12.19" evidence="3"/>
<sequence>MRRFAILFCCLAFFFVGSVTAKQAPFQSTIPVVDMRDFDNPQTREKFVQQVSDALHEVGFFAVVNPGVDVRALENGYAALQQFFGESVEKKKMINDPAMSGQRGYVESEIAQGQKEKDYKEYIHIGRNKNLWPDWMDLQHPMEELIKNINHHGKKLQQAFALAIGEKEDYFTSMTEEGESLLRTLHYPKNPAPGQFWAAAHTDIDLFTILPIATEEGLQISHQGEWIDVKIPSDAFIINGGDFLENITNGYFKSANHRVVSKPDIERYSVVYFVHGNAGDDLSPLAKCIEMTGGVQRFPNVTRLDLLAHRLVELGLADEGLRQYDANSGLMQKVTALVESGQASLPVQKTNLLWSEISKRVS</sequence>
<evidence type="ECO:0000256" key="11">
    <source>
        <dbReference type="SAM" id="SignalP"/>
    </source>
</evidence>
<dbReference type="InterPro" id="IPR050231">
    <property type="entry name" value="Iron_ascorbate_oxido_reductase"/>
</dbReference>
<feature type="signal peptide" evidence="11">
    <location>
        <begin position="1"/>
        <end position="21"/>
    </location>
</feature>
<comment type="similarity">
    <text evidence="10">Belongs to the iron/ascorbate-dependent oxidoreductase family.</text>
</comment>
<name>A0ABS3APK6_9BACT</name>
<evidence type="ECO:0000256" key="10">
    <source>
        <dbReference type="RuleBase" id="RU003682"/>
    </source>
</evidence>
<comment type="catalytic activity">
    <reaction evidence="9">
        <text>L-arginine + 2-oxoglutarate + O2 = guanidine + L-glutamate 5-semialdehyde + succinate + CO2</text>
        <dbReference type="Rhea" id="RHEA:31535"/>
        <dbReference type="ChEBI" id="CHEBI:15379"/>
        <dbReference type="ChEBI" id="CHEBI:16526"/>
        <dbReference type="ChEBI" id="CHEBI:16810"/>
        <dbReference type="ChEBI" id="CHEBI:30031"/>
        <dbReference type="ChEBI" id="CHEBI:30087"/>
        <dbReference type="ChEBI" id="CHEBI:32682"/>
        <dbReference type="ChEBI" id="CHEBI:58066"/>
        <dbReference type="EC" id="1.14.20.7"/>
    </reaction>
</comment>
<dbReference type="Pfam" id="PF14226">
    <property type="entry name" value="DIOX_N"/>
    <property type="match status" value="1"/>
</dbReference>
<dbReference type="SUPFAM" id="SSF51197">
    <property type="entry name" value="Clavaminate synthase-like"/>
    <property type="match status" value="1"/>
</dbReference>
<dbReference type="PROSITE" id="PS51471">
    <property type="entry name" value="FE2OG_OXY"/>
    <property type="match status" value="1"/>
</dbReference>
<keyword evidence="10" id="KW-0560">Oxidoreductase</keyword>
<dbReference type="Proteomes" id="UP000722121">
    <property type="component" value="Unassembled WGS sequence"/>
</dbReference>
<comment type="caution">
    <text evidence="13">The sequence shown here is derived from an EMBL/GenBank/DDBJ whole genome shotgun (WGS) entry which is preliminary data.</text>
</comment>
<evidence type="ECO:0000256" key="9">
    <source>
        <dbReference type="ARBA" id="ARBA00049359"/>
    </source>
</evidence>
<proteinExistence type="inferred from homology"/>
<accession>A0ABS3APK6</accession>
<comment type="catalytic activity">
    <reaction evidence="8">
        <text>2-oxoglutarate + O2 + 2 H(+) = ethene + 3 CO2 + H2O</text>
        <dbReference type="Rhea" id="RHEA:31523"/>
        <dbReference type="ChEBI" id="CHEBI:15377"/>
        <dbReference type="ChEBI" id="CHEBI:15378"/>
        <dbReference type="ChEBI" id="CHEBI:15379"/>
        <dbReference type="ChEBI" id="CHEBI:16526"/>
        <dbReference type="ChEBI" id="CHEBI:16810"/>
        <dbReference type="ChEBI" id="CHEBI:18153"/>
        <dbReference type="EC" id="1.13.12.19"/>
    </reaction>
</comment>
<dbReference type="InterPro" id="IPR026992">
    <property type="entry name" value="DIOX_N"/>
</dbReference>
<evidence type="ECO:0000256" key="5">
    <source>
        <dbReference type="ARBA" id="ARBA00022666"/>
    </source>
</evidence>
<evidence type="ECO:0000256" key="8">
    <source>
        <dbReference type="ARBA" id="ARBA00047725"/>
    </source>
</evidence>
<dbReference type="EMBL" id="JAFITR010000009">
    <property type="protein sequence ID" value="MBN4066603.1"/>
    <property type="molecule type" value="Genomic_DNA"/>
</dbReference>
<evidence type="ECO:0000256" key="4">
    <source>
        <dbReference type="ARBA" id="ARBA00019045"/>
    </source>
</evidence>
<dbReference type="EC" id="1.14.20.7" evidence="2"/>
<keyword evidence="10" id="KW-0408">Iron</keyword>
<evidence type="ECO:0000259" key="12">
    <source>
        <dbReference type="PROSITE" id="PS51471"/>
    </source>
</evidence>
<feature type="domain" description="Fe2OG dioxygenase" evidence="12">
    <location>
        <begin position="177"/>
        <end position="276"/>
    </location>
</feature>
<feature type="chain" id="PRO_5045913243" description="2-oxoglutarate-dependent ethylene/succinate-forming enzyme" evidence="11">
    <location>
        <begin position="22"/>
        <end position="362"/>
    </location>
</feature>
<keyword evidence="10" id="KW-0479">Metal-binding</keyword>
<protein>
    <recommendedName>
        <fullName evidence="4">2-oxoglutarate-dependent ethylene/succinate-forming enzyme</fullName>
        <ecNumber evidence="3">1.13.12.19</ecNumber>
        <ecNumber evidence="2">1.14.20.7</ecNumber>
    </recommendedName>
    <alternativeName>
        <fullName evidence="6">2-oxoglutarate dioxygenase (ethylene-forming)</fullName>
    </alternativeName>
    <alternativeName>
        <fullName evidence="7">2-oxoglutarate/L-arginine monooxygenase/decarboxylase (succinate-forming)</fullName>
    </alternativeName>
</protein>
<comment type="pathway">
    <text evidence="1">Alkene biosynthesis; ethylene biosynthesis via 2-oxoglutarate.</text>
</comment>
<evidence type="ECO:0000256" key="1">
    <source>
        <dbReference type="ARBA" id="ARBA00004767"/>
    </source>
</evidence>
<dbReference type="PANTHER" id="PTHR47990">
    <property type="entry name" value="2-OXOGLUTARATE (2OG) AND FE(II)-DEPENDENT OXYGENASE SUPERFAMILY PROTEIN-RELATED"/>
    <property type="match status" value="1"/>
</dbReference>
<keyword evidence="14" id="KW-1185">Reference proteome</keyword>
<dbReference type="Pfam" id="PF03171">
    <property type="entry name" value="2OG-FeII_Oxy"/>
    <property type="match status" value="1"/>
</dbReference>
<dbReference type="InterPro" id="IPR027443">
    <property type="entry name" value="IPNS-like_sf"/>
</dbReference>
<dbReference type="InterPro" id="IPR005123">
    <property type="entry name" value="Oxoglu/Fe-dep_dioxygenase_dom"/>
</dbReference>
<keyword evidence="11" id="KW-0732">Signal</keyword>
<keyword evidence="5" id="KW-0266">Ethylene biosynthesis</keyword>
<dbReference type="InterPro" id="IPR044861">
    <property type="entry name" value="IPNS-like_FE2OG_OXY"/>
</dbReference>
<gene>
    <name evidence="13" type="ORF">JYU14_00780</name>
</gene>
<evidence type="ECO:0000313" key="14">
    <source>
        <dbReference type="Proteomes" id="UP000722121"/>
    </source>
</evidence>
<reference evidence="13 14" key="1">
    <citation type="submission" date="2021-02" db="EMBL/GenBank/DDBJ databases">
        <title>Activity-based single-cell genomes from oceanic crustal fluid captures similar information to metagenomic and metatranscriptomic surveys with orders of magnitude less sampling.</title>
        <authorList>
            <person name="D'Angelo T.S."/>
            <person name="Orcutt B.N."/>
        </authorList>
    </citation>
    <scope>NUCLEOTIDE SEQUENCE [LARGE SCALE GENOMIC DNA]</scope>
    <source>
        <strain evidence="13">AH-315-G07</strain>
    </source>
</reference>
<evidence type="ECO:0000256" key="3">
    <source>
        <dbReference type="ARBA" id="ARBA00012531"/>
    </source>
</evidence>